<dbReference type="Proteomes" id="UP000006671">
    <property type="component" value="Unassembled WGS sequence"/>
</dbReference>
<accession>D2UXS5</accession>
<evidence type="ECO:0000313" key="4">
    <source>
        <dbReference type="EMBL" id="EFC50678.1"/>
    </source>
</evidence>
<proteinExistence type="predicted"/>
<evidence type="ECO:0000256" key="2">
    <source>
        <dbReference type="ARBA" id="ARBA00023242"/>
    </source>
</evidence>
<gene>
    <name evidence="4" type="ORF">NAEGRDRAFT_61225</name>
</gene>
<evidence type="ECO:0000256" key="3">
    <source>
        <dbReference type="SAM" id="MobiDB-lite"/>
    </source>
</evidence>
<dbReference type="STRING" id="5762.D2UXS5"/>
<dbReference type="KEGG" id="ngr:NAEGRDRAFT_61225"/>
<dbReference type="eggNOG" id="KOG2545">
    <property type="taxonomic scope" value="Eukaryota"/>
</dbReference>
<sequence length="318" mass="36885">MNATNLMIENPFQILEELIKSKNLANPIDVHLQMSKCYEEHFGSDEMFKIIPSLNPMSTPNTLVKYRGIIQDVHNTELVTANYLYREAGYDDNNFFNDNVMIERELFYCIPIPGEAKWSRTSFYPNNTNKNEEVNKSTLKKSTVQNTKRKRNDEDSEGESDDMSDELELETKKKRQLHENISTSDKRSVVSDRDEMLDFPIKGEDGLACLIKLYGEDFGFKNTELVDFVGILTFESPNKMCTDEEEEFCNFRPEATLVPRLHVLFFKKYKSVFDVVTITNSEYSWDIVRNQLLEYLTLAFGGDCLVAELLLYNLISRV</sequence>
<dbReference type="EMBL" id="GG738845">
    <property type="protein sequence ID" value="EFC50678.1"/>
    <property type="molecule type" value="Genomic_DNA"/>
</dbReference>
<organism evidence="5">
    <name type="scientific">Naegleria gruberi</name>
    <name type="common">Amoeba</name>
    <dbReference type="NCBI Taxonomy" id="5762"/>
    <lineage>
        <taxon>Eukaryota</taxon>
        <taxon>Discoba</taxon>
        <taxon>Heterolobosea</taxon>
        <taxon>Tetramitia</taxon>
        <taxon>Eutetramitia</taxon>
        <taxon>Vahlkampfiidae</taxon>
        <taxon>Naegleria</taxon>
    </lineage>
</organism>
<dbReference type="PANTHER" id="PTHR13489">
    <property type="entry name" value="MINI-CHROMOSOME MAINTENANCE COMPLEX-BINDING PROTEIN"/>
    <property type="match status" value="1"/>
</dbReference>
<keyword evidence="2" id="KW-0539">Nucleus</keyword>
<feature type="compositionally biased region" description="Polar residues" evidence="3">
    <location>
        <begin position="136"/>
        <end position="146"/>
    </location>
</feature>
<protein>
    <submittedName>
        <fullName evidence="4">Predicted protein</fullName>
    </submittedName>
</protein>
<dbReference type="GO" id="GO:0005634">
    <property type="term" value="C:nucleus"/>
    <property type="evidence" value="ECO:0007669"/>
    <property type="project" value="UniProtKB-SubCell"/>
</dbReference>
<feature type="region of interest" description="Disordered" evidence="3">
    <location>
        <begin position="121"/>
        <end position="187"/>
    </location>
</feature>
<dbReference type="InParanoid" id="D2UXS5"/>
<dbReference type="AlphaFoldDB" id="D2UXS5"/>
<dbReference type="GO" id="GO:0006261">
    <property type="term" value="P:DNA-templated DNA replication"/>
    <property type="evidence" value="ECO:0007669"/>
    <property type="project" value="TreeGrafter"/>
</dbReference>
<keyword evidence="5" id="KW-1185">Reference proteome</keyword>
<feature type="compositionally biased region" description="Acidic residues" evidence="3">
    <location>
        <begin position="154"/>
        <end position="168"/>
    </location>
</feature>
<dbReference type="Pfam" id="PF09739">
    <property type="entry name" value="MCM_bind"/>
    <property type="match status" value="1"/>
</dbReference>
<dbReference type="OrthoDB" id="329666at2759"/>
<dbReference type="RefSeq" id="XP_002683422.1">
    <property type="nucleotide sequence ID" value="XM_002683376.1"/>
</dbReference>
<dbReference type="PANTHER" id="PTHR13489:SF0">
    <property type="entry name" value="MINI-CHROMOSOME MAINTENANCE COMPLEX-BINDING PROTEIN"/>
    <property type="match status" value="1"/>
</dbReference>
<comment type="subcellular location">
    <subcellularLocation>
        <location evidence="1">Nucleus</location>
    </subcellularLocation>
</comment>
<name>D2UXS5_NAEGR</name>
<dbReference type="GeneID" id="8863902"/>
<evidence type="ECO:0000256" key="1">
    <source>
        <dbReference type="ARBA" id="ARBA00004123"/>
    </source>
</evidence>
<dbReference type="VEuPathDB" id="AmoebaDB:NAEGRDRAFT_61225"/>
<dbReference type="GO" id="GO:0003682">
    <property type="term" value="F:chromatin binding"/>
    <property type="evidence" value="ECO:0007669"/>
    <property type="project" value="TreeGrafter"/>
</dbReference>
<evidence type="ECO:0000313" key="5">
    <source>
        <dbReference type="Proteomes" id="UP000006671"/>
    </source>
</evidence>
<dbReference type="InterPro" id="IPR019140">
    <property type="entry name" value="MCM_complex-bd"/>
</dbReference>
<reference evidence="4 5" key="1">
    <citation type="journal article" date="2010" name="Cell">
        <title>The genome of Naegleria gruberi illuminates early eukaryotic versatility.</title>
        <authorList>
            <person name="Fritz-Laylin L.K."/>
            <person name="Prochnik S.E."/>
            <person name="Ginger M.L."/>
            <person name="Dacks J.B."/>
            <person name="Carpenter M.L."/>
            <person name="Field M.C."/>
            <person name="Kuo A."/>
            <person name="Paredez A."/>
            <person name="Chapman J."/>
            <person name="Pham J."/>
            <person name="Shu S."/>
            <person name="Neupane R."/>
            <person name="Cipriano M."/>
            <person name="Mancuso J."/>
            <person name="Tu H."/>
            <person name="Salamov A."/>
            <person name="Lindquist E."/>
            <person name="Shapiro H."/>
            <person name="Lucas S."/>
            <person name="Grigoriev I.V."/>
            <person name="Cande W.Z."/>
            <person name="Fulton C."/>
            <person name="Rokhsar D.S."/>
            <person name="Dawson S.C."/>
        </authorList>
    </citation>
    <scope>NUCLEOTIDE SEQUENCE [LARGE SCALE GENOMIC DNA]</scope>
    <source>
        <strain evidence="4 5">NEG-M</strain>
    </source>
</reference>